<dbReference type="AlphaFoldDB" id="A0A135UL64"/>
<dbReference type="EMBL" id="JEMN01000439">
    <property type="protein sequence ID" value="KXH61123.1"/>
    <property type="molecule type" value="Genomic_DNA"/>
</dbReference>
<sequence>MSHKHSNESIQNDIDNDEQRDIAKLFLSILDSIELQTSLDTAWSAIYKLSLCARFLDLDPKKLLEFDLPSFIGGYACGDDIQSQHNTNSRFMWLCHRYL</sequence>
<keyword evidence="2" id="KW-1185">Reference proteome</keyword>
<dbReference type="Proteomes" id="UP000070054">
    <property type="component" value="Unassembled WGS sequence"/>
</dbReference>
<name>A0A135UL64_9PEZI</name>
<protein>
    <submittedName>
        <fullName evidence="1">Uncharacterized protein</fullName>
    </submittedName>
</protein>
<reference evidence="1 2" key="1">
    <citation type="submission" date="2014-02" db="EMBL/GenBank/DDBJ databases">
        <title>The genome sequence of Colletotrichum nymphaeae SA-01.</title>
        <authorList>
            <person name="Baroncelli R."/>
            <person name="Thon M.R."/>
        </authorList>
    </citation>
    <scope>NUCLEOTIDE SEQUENCE [LARGE SCALE GENOMIC DNA]</scope>
    <source>
        <strain evidence="1 2">SA-01</strain>
    </source>
</reference>
<evidence type="ECO:0000313" key="1">
    <source>
        <dbReference type="EMBL" id="KXH61123.1"/>
    </source>
</evidence>
<gene>
    <name evidence="1" type="ORF">CNYM01_14328</name>
</gene>
<comment type="caution">
    <text evidence="1">The sequence shown here is derived from an EMBL/GenBank/DDBJ whole genome shotgun (WGS) entry which is preliminary data.</text>
</comment>
<accession>A0A135UL64</accession>
<evidence type="ECO:0000313" key="2">
    <source>
        <dbReference type="Proteomes" id="UP000070054"/>
    </source>
</evidence>
<proteinExistence type="predicted"/>
<organism evidence="1 2">
    <name type="scientific">Colletotrichum nymphaeae SA-01</name>
    <dbReference type="NCBI Taxonomy" id="1460502"/>
    <lineage>
        <taxon>Eukaryota</taxon>
        <taxon>Fungi</taxon>
        <taxon>Dikarya</taxon>
        <taxon>Ascomycota</taxon>
        <taxon>Pezizomycotina</taxon>
        <taxon>Sordariomycetes</taxon>
        <taxon>Hypocreomycetidae</taxon>
        <taxon>Glomerellales</taxon>
        <taxon>Glomerellaceae</taxon>
        <taxon>Colletotrichum</taxon>
        <taxon>Colletotrichum acutatum species complex</taxon>
    </lineage>
</organism>